<dbReference type="Gene3D" id="3.90.1150.170">
    <property type="match status" value="1"/>
</dbReference>
<dbReference type="InterPro" id="IPR015424">
    <property type="entry name" value="PyrdxlP-dep_Trfase"/>
</dbReference>
<proteinExistence type="inferred from homology"/>
<dbReference type="GO" id="GO:0019752">
    <property type="term" value="P:carboxylic acid metabolic process"/>
    <property type="evidence" value="ECO:0007669"/>
    <property type="project" value="InterPro"/>
</dbReference>
<dbReference type="AlphaFoldDB" id="A0AAD5LGB0"/>
<dbReference type="Pfam" id="PF00282">
    <property type="entry name" value="Pyridoxal_deC"/>
    <property type="match status" value="1"/>
</dbReference>
<gene>
    <name evidence="8" type="ORF">GHT06_012658</name>
</gene>
<sequence>MQKDNTSNVESHCKLNSETPILIDRFQTKPSQEHHEHFMRQVIDVLLKEAVFQGTSNDSLVIDWMEPESLMALLGEELPKNPESHENLIKFIKNVVRYSVKTGHPHFINQLFSSLDPYGLVAQWVTDSLNPSVYTYEVAPVFTLLEHKLLREMRRYVGFPDDSGDGVFCPGGSMANTYGIQCARHHAMPDLKEKGTSASRRLVVLTSKDAHYSIKKACFLLGIGTSNLYLVDVDIDGRMNLAHLREEIQRALGEGAKPFMVSATAGTTVLGSTDPLDGIADICHEFGLWMHVDAAWGGGALMSTKHRDILKGIERADSVTWNPHKLLGVPQQCSTFLTRHENLLLEANSASASYLFQKDKFYDPKWDVGDKYLQCGRRADVLKFWLMWQAKGSLGLEKHVDTLFENTAYFTSFIRDREGFQLVLDEPPFVNVCFWYIPPSLRNSQHDEDYHEKLHRIAPKIKERMIKKGSMMITYQPLRNLPNFFRLVLQSSGVNAKDMEFFAEEIERLGCDL</sequence>
<organism evidence="8 9">
    <name type="scientific">Daphnia sinensis</name>
    <dbReference type="NCBI Taxonomy" id="1820382"/>
    <lineage>
        <taxon>Eukaryota</taxon>
        <taxon>Metazoa</taxon>
        <taxon>Ecdysozoa</taxon>
        <taxon>Arthropoda</taxon>
        <taxon>Crustacea</taxon>
        <taxon>Branchiopoda</taxon>
        <taxon>Diplostraca</taxon>
        <taxon>Cladocera</taxon>
        <taxon>Anomopoda</taxon>
        <taxon>Daphniidae</taxon>
        <taxon>Daphnia</taxon>
        <taxon>Daphnia similis group</taxon>
    </lineage>
</organism>
<dbReference type="InterPro" id="IPR002129">
    <property type="entry name" value="PyrdxlP-dep_de-COase"/>
</dbReference>
<reference evidence="8 9" key="1">
    <citation type="submission" date="2022-05" db="EMBL/GenBank/DDBJ databases">
        <title>A multi-omics perspective on studying reproductive biology in Daphnia sinensis.</title>
        <authorList>
            <person name="Jia J."/>
        </authorList>
    </citation>
    <scope>NUCLEOTIDE SEQUENCE [LARGE SCALE GENOMIC DNA]</scope>
    <source>
        <strain evidence="8 9">WSL</strain>
    </source>
</reference>
<dbReference type="PANTHER" id="PTHR45677:SF12">
    <property type="entry name" value="BLACK, ISOFORM A"/>
    <property type="match status" value="1"/>
</dbReference>
<evidence type="ECO:0000256" key="3">
    <source>
        <dbReference type="ARBA" id="ARBA00022793"/>
    </source>
</evidence>
<evidence type="ECO:0000313" key="8">
    <source>
        <dbReference type="EMBL" id="KAI9561698.1"/>
    </source>
</evidence>
<dbReference type="Proteomes" id="UP000820818">
    <property type="component" value="Linkage Group LG3"/>
</dbReference>
<comment type="caution">
    <text evidence="8">The sequence shown here is derived from an EMBL/GenBank/DDBJ whole genome shotgun (WGS) entry which is preliminary data.</text>
</comment>
<evidence type="ECO:0000256" key="4">
    <source>
        <dbReference type="ARBA" id="ARBA00022898"/>
    </source>
</evidence>
<evidence type="ECO:0000256" key="7">
    <source>
        <dbReference type="RuleBase" id="RU000382"/>
    </source>
</evidence>
<keyword evidence="4 6" id="KW-0663">Pyridoxal phosphate</keyword>
<feature type="modified residue" description="N6-(pyridoxal phosphate)lysine" evidence="6">
    <location>
        <position position="325"/>
    </location>
</feature>
<dbReference type="SUPFAM" id="SSF53383">
    <property type="entry name" value="PLP-dependent transferases"/>
    <property type="match status" value="1"/>
</dbReference>
<dbReference type="GO" id="GO:0016831">
    <property type="term" value="F:carboxy-lyase activity"/>
    <property type="evidence" value="ECO:0007669"/>
    <property type="project" value="UniProtKB-KW"/>
</dbReference>
<evidence type="ECO:0000313" key="9">
    <source>
        <dbReference type="Proteomes" id="UP000820818"/>
    </source>
</evidence>
<dbReference type="EMBL" id="WJBH02000003">
    <property type="protein sequence ID" value="KAI9561698.1"/>
    <property type="molecule type" value="Genomic_DNA"/>
</dbReference>
<keyword evidence="3" id="KW-0210">Decarboxylase</keyword>
<evidence type="ECO:0000256" key="2">
    <source>
        <dbReference type="ARBA" id="ARBA00009533"/>
    </source>
</evidence>
<dbReference type="InterPro" id="IPR015421">
    <property type="entry name" value="PyrdxlP-dep_Trfase_major"/>
</dbReference>
<evidence type="ECO:0000256" key="1">
    <source>
        <dbReference type="ARBA" id="ARBA00001933"/>
    </source>
</evidence>
<keyword evidence="5 7" id="KW-0456">Lyase</keyword>
<comment type="cofactor">
    <cofactor evidence="1 6 7">
        <name>pyridoxal 5'-phosphate</name>
        <dbReference type="ChEBI" id="CHEBI:597326"/>
    </cofactor>
</comment>
<dbReference type="GO" id="GO:0030170">
    <property type="term" value="F:pyridoxal phosphate binding"/>
    <property type="evidence" value="ECO:0007669"/>
    <property type="project" value="InterPro"/>
</dbReference>
<keyword evidence="9" id="KW-1185">Reference proteome</keyword>
<evidence type="ECO:0000256" key="5">
    <source>
        <dbReference type="ARBA" id="ARBA00023239"/>
    </source>
</evidence>
<evidence type="ECO:0000256" key="6">
    <source>
        <dbReference type="PIRSR" id="PIRSR602129-50"/>
    </source>
</evidence>
<dbReference type="PANTHER" id="PTHR45677">
    <property type="entry name" value="GLUTAMATE DECARBOXYLASE-RELATED"/>
    <property type="match status" value="1"/>
</dbReference>
<dbReference type="CDD" id="cd06450">
    <property type="entry name" value="DOPA_deC_like"/>
    <property type="match status" value="1"/>
</dbReference>
<comment type="similarity">
    <text evidence="2 7">Belongs to the group II decarboxylase family.</text>
</comment>
<dbReference type="GO" id="GO:0005737">
    <property type="term" value="C:cytoplasm"/>
    <property type="evidence" value="ECO:0007669"/>
    <property type="project" value="TreeGrafter"/>
</dbReference>
<protein>
    <submittedName>
        <fullName evidence="8">Uncharacterized protein</fullName>
    </submittedName>
</protein>
<accession>A0AAD5LGB0</accession>
<name>A0AAD5LGB0_9CRUS</name>
<dbReference type="Gene3D" id="3.40.640.10">
    <property type="entry name" value="Type I PLP-dependent aspartate aminotransferase-like (Major domain)"/>
    <property type="match status" value="1"/>
</dbReference>